<comment type="caution">
    <text evidence="1">The sequence shown here is derived from an EMBL/GenBank/DDBJ whole genome shotgun (WGS) entry which is preliminary data.</text>
</comment>
<dbReference type="Proteomes" id="UP001074635">
    <property type="component" value="Unassembled WGS sequence"/>
</dbReference>
<evidence type="ECO:0000313" key="2">
    <source>
        <dbReference type="Proteomes" id="UP001074635"/>
    </source>
</evidence>
<sequence>MKKICFVRKSQIERLRRFKLQKNKRRSRRTHKRNLRFKFQREDLARRFGSHSKILKLLEQKATRKIEVKQGISVTIPATFSIIDEPELVIETINQFAAVKLSGARPSQVYIDQSRMTSYDLAASALLDLVAVELKTELHLANRVSRFRGALPTSPEVSRFVKAIGIIKHLGIRDHLPTFSELEKLKIFDRRNRNYSKPTSAKTSSRKEKAASGFVDHINECLKAHGRVLTRAGITQLSGCIGELLDNAEEHAEFADWSMLGYLDLHRTQQKVEIAIFNFGRSIAQTFQDLPGTHYAWMSVKPYLDRHLGFRAITHRYRQEDLITVMALQEHVSSKNNDATGHRGHGTIQLLRFFNNLHQLCNETQVGPEMALLSGSTFIRFTGTHTITDSAKEEGIIAFNQQNSLDYPPSQKYVKGLGKTQFPGTIISIRFPLTAAMIEEE</sequence>
<name>A0ABU3MVD5_9BURK</name>
<protein>
    <submittedName>
        <fullName evidence="1">Uncharacterized protein</fullName>
    </submittedName>
</protein>
<gene>
    <name evidence="1" type="ORF">OYC61_014045</name>
</gene>
<dbReference type="RefSeq" id="WP_268380446.1">
    <property type="nucleotide sequence ID" value="NZ_JAPQTC020000004.1"/>
</dbReference>
<evidence type="ECO:0000313" key="1">
    <source>
        <dbReference type="EMBL" id="MDT8505422.1"/>
    </source>
</evidence>
<proteinExistence type="predicted"/>
<reference evidence="1" key="1">
    <citation type="submission" date="2023-08" db="EMBL/GenBank/DDBJ databases">
        <title>Study of Resistomes in environmental pathogenic environmental.</title>
        <authorList>
            <person name="Bhattacharjee A."/>
            <person name="Singh A.K."/>
        </authorList>
    </citation>
    <scope>NUCLEOTIDE SEQUENCE</scope>
    <source>
        <strain evidence="1">S1</strain>
    </source>
</reference>
<dbReference type="EMBL" id="JAPQTC020000004">
    <property type="protein sequence ID" value="MDT8505422.1"/>
    <property type="molecule type" value="Genomic_DNA"/>
</dbReference>
<organism evidence="1 2">
    <name type="scientific">Alcaligenes nematophilus</name>
    <dbReference type="NCBI Taxonomy" id="2994643"/>
    <lineage>
        <taxon>Bacteria</taxon>
        <taxon>Pseudomonadati</taxon>
        <taxon>Pseudomonadota</taxon>
        <taxon>Betaproteobacteria</taxon>
        <taxon>Burkholderiales</taxon>
        <taxon>Alcaligenaceae</taxon>
        <taxon>Alcaligenes</taxon>
    </lineage>
</organism>
<keyword evidence="2" id="KW-1185">Reference proteome</keyword>
<accession>A0ABU3MVD5</accession>